<dbReference type="PANTHER" id="PTHR45648">
    <property type="entry name" value="GDSL LIPASE/ACYLHYDROLASE FAMILY PROTEIN (AFU_ORTHOLOGUE AFUA_4G14700)"/>
    <property type="match status" value="1"/>
</dbReference>
<dbReference type="InterPro" id="IPR001087">
    <property type="entry name" value="GDSL"/>
</dbReference>
<comment type="similarity">
    <text evidence="1">Belongs to the 'GDSL' lipolytic enzyme family.</text>
</comment>
<dbReference type="GO" id="GO:0016788">
    <property type="term" value="F:hydrolase activity, acting on ester bonds"/>
    <property type="evidence" value="ECO:0007669"/>
    <property type="project" value="InterPro"/>
</dbReference>
<dbReference type="AlphaFoldDB" id="A0A843V5F2"/>
<evidence type="ECO:0000313" key="6">
    <source>
        <dbReference type="Proteomes" id="UP000652761"/>
    </source>
</evidence>
<comment type="caution">
    <text evidence="5">The sequence shown here is derived from an EMBL/GenBank/DDBJ whole genome shotgun (WGS) entry which is preliminary data.</text>
</comment>
<feature type="signal peptide" evidence="4">
    <location>
        <begin position="1"/>
        <end position="29"/>
    </location>
</feature>
<dbReference type="InterPro" id="IPR036514">
    <property type="entry name" value="SGNH_hydro_sf"/>
</dbReference>
<dbReference type="OrthoDB" id="1600564at2759"/>
<dbReference type="InterPro" id="IPR035669">
    <property type="entry name" value="SGNH_plant_lipase-like"/>
</dbReference>
<keyword evidence="3" id="KW-0443">Lipid metabolism</keyword>
<dbReference type="InterPro" id="IPR051058">
    <property type="entry name" value="GDSL_Est/Lipase"/>
</dbReference>
<keyword evidence="4" id="KW-0732">Signal</keyword>
<name>A0A843V5F2_COLES</name>
<dbReference type="EMBL" id="NMUH01001098">
    <property type="protein sequence ID" value="MQL88894.1"/>
    <property type="molecule type" value="Genomic_DNA"/>
</dbReference>
<dbReference type="CDD" id="cd01837">
    <property type="entry name" value="SGNH_plant_lipase_like"/>
    <property type="match status" value="1"/>
</dbReference>
<evidence type="ECO:0000256" key="2">
    <source>
        <dbReference type="ARBA" id="ARBA00022801"/>
    </source>
</evidence>
<keyword evidence="6" id="KW-1185">Reference proteome</keyword>
<dbReference type="Proteomes" id="UP000652761">
    <property type="component" value="Unassembled WGS sequence"/>
</dbReference>
<evidence type="ECO:0000256" key="4">
    <source>
        <dbReference type="SAM" id="SignalP"/>
    </source>
</evidence>
<dbReference type="Gene3D" id="3.40.50.1110">
    <property type="entry name" value="SGNH hydrolase"/>
    <property type="match status" value="1"/>
</dbReference>
<accession>A0A843V5F2</accession>
<sequence length="386" mass="41389">MAPVVSTTVSSLVLAISLAAAMIIFPAHAANPPPIFAFGDSLSDVGNNNALPDGFHANFAHYGVDFPGGVATGRFTNGYNFVDVIAKQIGFDQSPPPFVDVTEENLSVKQGVNFASGGSGILLECMDDTGTTKTCFTMREQIDNFKSVKTLLEKKIGADATKKLLSESLFLFTCGSNDLGYVIEHDLLNVEKFVANMNTTFSSQLRELYELGGRKFAVANVPDGGRIPIVQVLNNGPIEQFINFYAQAFNDAEAAMLGELSSTLPGMKYSIGNTYAVIVDATSNPEKYGLKNVVQPCCGEVALVNGEVELTPCSPTSRLCSNRSEYAFWDQIHPTYAVVKYAGEVFYSGDLAYAAPINLKQLVGDDQKAPRACGVSLRGVGSFEAM</sequence>
<organism evidence="5 6">
    <name type="scientific">Colocasia esculenta</name>
    <name type="common">Wild taro</name>
    <name type="synonym">Arum esculentum</name>
    <dbReference type="NCBI Taxonomy" id="4460"/>
    <lineage>
        <taxon>Eukaryota</taxon>
        <taxon>Viridiplantae</taxon>
        <taxon>Streptophyta</taxon>
        <taxon>Embryophyta</taxon>
        <taxon>Tracheophyta</taxon>
        <taxon>Spermatophyta</taxon>
        <taxon>Magnoliopsida</taxon>
        <taxon>Liliopsida</taxon>
        <taxon>Araceae</taxon>
        <taxon>Aroideae</taxon>
        <taxon>Colocasieae</taxon>
        <taxon>Colocasia</taxon>
    </lineage>
</organism>
<keyword evidence="2" id="KW-0378">Hydrolase</keyword>
<keyword evidence="3" id="KW-0442">Lipid degradation</keyword>
<proteinExistence type="inferred from homology"/>
<dbReference type="GO" id="GO:0016042">
    <property type="term" value="P:lipid catabolic process"/>
    <property type="evidence" value="ECO:0007669"/>
    <property type="project" value="UniProtKB-KW"/>
</dbReference>
<evidence type="ECO:0000256" key="3">
    <source>
        <dbReference type="ARBA" id="ARBA00022963"/>
    </source>
</evidence>
<dbReference type="PANTHER" id="PTHR45648:SF180">
    <property type="entry name" value="OS04G0561800 PROTEIN"/>
    <property type="match status" value="1"/>
</dbReference>
<dbReference type="Pfam" id="PF00657">
    <property type="entry name" value="Lipase_GDSL"/>
    <property type="match status" value="1"/>
</dbReference>
<gene>
    <name evidence="5" type="ORF">Taro_021468</name>
</gene>
<evidence type="ECO:0008006" key="7">
    <source>
        <dbReference type="Google" id="ProtNLM"/>
    </source>
</evidence>
<protein>
    <recommendedName>
        <fullName evidence="7">GDSL esterase/lipase</fullName>
    </recommendedName>
</protein>
<reference evidence="5" key="1">
    <citation type="submission" date="2017-07" db="EMBL/GenBank/DDBJ databases">
        <title>Taro Niue Genome Assembly and Annotation.</title>
        <authorList>
            <person name="Atibalentja N."/>
            <person name="Keating K."/>
            <person name="Fields C.J."/>
        </authorList>
    </citation>
    <scope>NUCLEOTIDE SEQUENCE</scope>
    <source>
        <strain evidence="5">Niue_2</strain>
        <tissue evidence="5">Leaf</tissue>
    </source>
</reference>
<feature type="chain" id="PRO_5032910859" description="GDSL esterase/lipase" evidence="4">
    <location>
        <begin position="30"/>
        <end position="386"/>
    </location>
</feature>
<evidence type="ECO:0000313" key="5">
    <source>
        <dbReference type="EMBL" id="MQL88894.1"/>
    </source>
</evidence>
<evidence type="ECO:0000256" key="1">
    <source>
        <dbReference type="ARBA" id="ARBA00008668"/>
    </source>
</evidence>